<name>A0AC35U4Q4_9BILA</name>
<dbReference type="Proteomes" id="UP000095286">
    <property type="component" value="Unplaced"/>
</dbReference>
<sequence>MTLVNEHVNGEITSIKPDKKQAYSYLRNKAVQFTPSHLACQFACGGSSCKYCNDIAWTEKQQVIKGLYSNWINEDILAMARPIEPNIIKHDMIKQFRENNIVSLINLQVAGEHSKCGSYMHKSGFSYDPEMFMKQKIFYYNFPMQDFDSTDVQGLLSIAKVIHFAVQQGKVAIHCHAGLGILDKLYET</sequence>
<accession>A0AC35U4Q4</accession>
<protein>
    <submittedName>
        <fullName evidence="2">TYR_PHOSPHATASE_2 domain-containing protein</fullName>
    </submittedName>
</protein>
<reference evidence="2" key="1">
    <citation type="submission" date="2016-11" db="UniProtKB">
        <authorList>
            <consortium name="WormBaseParasite"/>
        </authorList>
    </citation>
    <scope>IDENTIFICATION</scope>
    <source>
        <strain evidence="2">KR3021</strain>
    </source>
</reference>
<evidence type="ECO:0000313" key="2">
    <source>
        <dbReference type="WBParaSite" id="RSKR_0000741600.1"/>
    </source>
</evidence>
<proteinExistence type="predicted"/>
<evidence type="ECO:0000313" key="1">
    <source>
        <dbReference type="Proteomes" id="UP000095286"/>
    </source>
</evidence>
<organism evidence="1 2">
    <name type="scientific">Rhabditophanes sp. KR3021</name>
    <dbReference type="NCBI Taxonomy" id="114890"/>
    <lineage>
        <taxon>Eukaryota</taxon>
        <taxon>Metazoa</taxon>
        <taxon>Ecdysozoa</taxon>
        <taxon>Nematoda</taxon>
        <taxon>Chromadorea</taxon>
        <taxon>Rhabditida</taxon>
        <taxon>Tylenchina</taxon>
        <taxon>Panagrolaimomorpha</taxon>
        <taxon>Strongyloidoidea</taxon>
        <taxon>Alloionematidae</taxon>
        <taxon>Rhabditophanes</taxon>
    </lineage>
</organism>
<dbReference type="WBParaSite" id="RSKR_0000741600.1">
    <property type="protein sequence ID" value="RSKR_0000741600.1"/>
    <property type="gene ID" value="RSKR_0000741600"/>
</dbReference>